<accession>A0A0E9XPT5</accession>
<sequence>MPTVYCNHVLSIMNVLSSDNF</sequence>
<name>A0A0E9XPT5_ANGAN</name>
<evidence type="ECO:0000313" key="1">
    <source>
        <dbReference type="EMBL" id="JAI04733.1"/>
    </source>
</evidence>
<reference evidence="1" key="1">
    <citation type="submission" date="2014-11" db="EMBL/GenBank/DDBJ databases">
        <authorList>
            <person name="Amaro Gonzalez C."/>
        </authorList>
    </citation>
    <scope>NUCLEOTIDE SEQUENCE</scope>
</reference>
<proteinExistence type="predicted"/>
<protein>
    <submittedName>
        <fullName evidence="1">Uncharacterized protein</fullName>
    </submittedName>
</protein>
<dbReference type="AlphaFoldDB" id="A0A0E9XPT5"/>
<reference evidence="1" key="2">
    <citation type="journal article" date="2015" name="Fish Shellfish Immunol.">
        <title>Early steps in the European eel (Anguilla anguilla)-Vibrio vulnificus interaction in the gills: Role of the RtxA13 toxin.</title>
        <authorList>
            <person name="Callol A."/>
            <person name="Pajuelo D."/>
            <person name="Ebbesson L."/>
            <person name="Teles M."/>
            <person name="MacKenzie S."/>
            <person name="Amaro C."/>
        </authorList>
    </citation>
    <scope>NUCLEOTIDE SEQUENCE</scope>
</reference>
<organism evidence="1">
    <name type="scientific">Anguilla anguilla</name>
    <name type="common">European freshwater eel</name>
    <name type="synonym">Muraena anguilla</name>
    <dbReference type="NCBI Taxonomy" id="7936"/>
    <lineage>
        <taxon>Eukaryota</taxon>
        <taxon>Metazoa</taxon>
        <taxon>Chordata</taxon>
        <taxon>Craniata</taxon>
        <taxon>Vertebrata</taxon>
        <taxon>Euteleostomi</taxon>
        <taxon>Actinopterygii</taxon>
        <taxon>Neopterygii</taxon>
        <taxon>Teleostei</taxon>
        <taxon>Anguilliformes</taxon>
        <taxon>Anguillidae</taxon>
        <taxon>Anguilla</taxon>
    </lineage>
</organism>
<dbReference type="EMBL" id="GBXM01003845">
    <property type="protein sequence ID" value="JAI04733.1"/>
    <property type="molecule type" value="Transcribed_RNA"/>
</dbReference>